<gene>
    <name evidence="4" type="ORF">GCM10010339_93980</name>
</gene>
<evidence type="ECO:0000259" key="3">
    <source>
        <dbReference type="PROSITE" id="PS50075"/>
    </source>
</evidence>
<dbReference type="Pfam" id="PF00550">
    <property type="entry name" value="PP-binding"/>
    <property type="match status" value="1"/>
</dbReference>
<evidence type="ECO:0000256" key="2">
    <source>
        <dbReference type="ARBA" id="ARBA00022553"/>
    </source>
</evidence>
<dbReference type="GO" id="GO:0017000">
    <property type="term" value="P:antibiotic biosynthetic process"/>
    <property type="evidence" value="ECO:0007669"/>
    <property type="project" value="UniProtKB-ARBA"/>
</dbReference>
<dbReference type="Proteomes" id="UP000655443">
    <property type="component" value="Unassembled WGS sequence"/>
</dbReference>
<name>A0A918IQJ0_9ACTN</name>
<keyword evidence="1" id="KW-0596">Phosphopantetheine</keyword>
<dbReference type="InterPro" id="IPR036736">
    <property type="entry name" value="ACP-like_sf"/>
</dbReference>
<evidence type="ECO:0000313" key="5">
    <source>
        <dbReference type="Proteomes" id="UP000655443"/>
    </source>
</evidence>
<dbReference type="PROSITE" id="PS00012">
    <property type="entry name" value="PHOSPHOPANTETHEINE"/>
    <property type="match status" value="1"/>
</dbReference>
<dbReference type="Gene3D" id="1.10.1200.10">
    <property type="entry name" value="ACP-like"/>
    <property type="match status" value="1"/>
</dbReference>
<dbReference type="InterPro" id="IPR009081">
    <property type="entry name" value="PP-bd_ACP"/>
</dbReference>
<accession>A0A918IQJ0</accession>
<dbReference type="EMBL" id="BMVG01000087">
    <property type="protein sequence ID" value="GGW24180.1"/>
    <property type="molecule type" value="Genomic_DNA"/>
</dbReference>
<comment type="caution">
    <text evidence="4">The sequence shown here is derived from an EMBL/GenBank/DDBJ whole genome shotgun (WGS) entry which is preliminary data.</text>
</comment>
<sequence length="217" mass="22581">MDTSAPSARDLLVRALTSAFQVGPDAVTGDASLADLGLDSLAVVELIDQLSEELDGVVLSDDALHPAMTVDEPGPAQDTKGVVEVDRTVNAVGYVGLGGDKVLIGWPFAGQRVTLRLDGKVLQVLGEQRVLQATLPSPLPPSACGRLQGARPAGPSPLLPPPGEQIVERTVSSVGGFMVAGQRVQLGRGYAHQVVTAHLDETSIRVFHSGELPSTIN</sequence>
<keyword evidence="2" id="KW-0597">Phosphoprotein</keyword>
<reference evidence="4" key="1">
    <citation type="journal article" date="2014" name="Int. J. Syst. Evol. Microbiol.">
        <title>Complete genome sequence of Corynebacterium casei LMG S-19264T (=DSM 44701T), isolated from a smear-ripened cheese.</title>
        <authorList>
            <consortium name="US DOE Joint Genome Institute (JGI-PGF)"/>
            <person name="Walter F."/>
            <person name="Albersmeier A."/>
            <person name="Kalinowski J."/>
            <person name="Ruckert C."/>
        </authorList>
    </citation>
    <scope>NUCLEOTIDE SEQUENCE</scope>
    <source>
        <strain evidence="4">JCM 4714</strain>
    </source>
</reference>
<proteinExistence type="predicted"/>
<keyword evidence="5" id="KW-1185">Reference proteome</keyword>
<dbReference type="PROSITE" id="PS50075">
    <property type="entry name" value="CARRIER"/>
    <property type="match status" value="1"/>
</dbReference>
<protein>
    <recommendedName>
        <fullName evidence="3">Carrier domain-containing protein</fullName>
    </recommendedName>
</protein>
<dbReference type="InterPro" id="IPR020806">
    <property type="entry name" value="PKS_PP-bd"/>
</dbReference>
<dbReference type="SMART" id="SM00823">
    <property type="entry name" value="PKS_PP"/>
    <property type="match status" value="1"/>
</dbReference>
<feature type="domain" description="Carrier" evidence="3">
    <location>
        <begin position="4"/>
        <end position="81"/>
    </location>
</feature>
<dbReference type="InterPro" id="IPR006162">
    <property type="entry name" value="Ppantetheine_attach_site"/>
</dbReference>
<dbReference type="AlphaFoldDB" id="A0A918IQJ0"/>
<evidence type="ECO:0000256" key="1">
    <source>
        <dbReference type="ARBA" id="ARBA00022450"/>
    </source>
</evidence>
<evidence type="ECO:0000313" key="4">
    <source>
        <dbReference type="EMBL" id="GGW24180.1"/>
    </source>
</evidence>
<reference evidence="4" key="2">
    <citation type="submission" date="2020-09" db="EMBL/GenBank/DDBJ databases">
        <authorList>
            <person name="Sun Q."/>
            <person name="Ohkuma M."/>
        </authorList>
    </citation>
    <scope>NUCLEOTIDE SEQUENCE</scope>
    <source>
        <strain evidence="4">JCM 4714</strain>
    </source>
</reference>
<organism evidence="4 5">
    <name type="scientific">Streptomyces alanosinicus</name>
    <dbReference type="NCBI Taxonomy" id="68171"/>
    <lineage>
        <taxon>Bacteria</taxon>
        <taxon>Bacillati</taxon>
        <taxon>Actinomycetota</taxon>
        <taxon>Actinomycetes</taxon>
        <taxon>Kitasatosporales</taxon>
        <taxon>Streptomycetaceae</taxon>
        <taxon>Streptomyces</taxon>
    </lineage>
</organism>
<dbReference type="GO" id="GO:0031177">
    <property type="term" value="F:phosphopantetheine binding"/>
    <property type="evidence" value="ECO:0007669"/>
    <property type="project" value="InterPro"/>
</dbReference>
<dbReference type="SUPFAM" id="SSF47336">
    <property type="entry name" value="ACP-like"/>
    <property type="match status" value="1"/>
</dbReference>